<organism evidence="3 4">
    <name type="scientific">Mesorhizobium prunaredense</name>
    <dbReference type="NCBI Taxonomy" id="1631249"/>
    <lineage>
        <taxon>Bacteria</taxon>
        <taxon>Pseudomonadati</taxon>
        <taxon>Pseudomonadota</taxon>
        <taxon>Alphaproteobacteria</taxon>
        <taxon>Hyphomicrobiales</taxon>
        <taxon>Phyllobacteriaceae</taxon>
        <taxon>Mesorhizobium</taxon>
    </lineage>
</organism>
<dbReference type="InterPro" id="IPR016160">
    <property type="entry name" value="Ald_DH_CS_CYS"/>
</dbReference>
<dbReference type="RefSeq" id="WP_077379625.1">
    <property type="nucleotide sequence ID" value="NZ_FTPD01000022.1"/>
</dbReference>
<evidence type="ECO:0000313" key="4">
    <source>
        <dbReference type="Proteomes" id="UP000188388"/>
    </source>
</evidence>
<reference evidence="4" key="1">
    <citation type="submission" date="2017-01" db="EMBL/GenBank/DDBJ databases">
        <authorList>
            <person name="Brunel B."/>
        </authorList>
    </citation>
    <scope>NUCLEOTIDE SEQUENCE [LARGE SCALE GENOMIC DNA]</scope>
</reference>
<dbReference type="PROSITE" id="PS00070">
    <property type="entry name" value="ALDEHYDE_DEHYDR_CYS"/>
    <property type="match status" value="1"/>
</dbReference>
<protein>
    <submittedName>
        <fullName evidence="3">ROK family protein</fullName>
    </submittedName>
</protein>
<evidence type="ECO:0000256" key="1">
    <source>
        <dbReference type="ARBA" id="ARBA00006479"/>
    </source>
</evidence>
<dbReference type="PANTHER" id="PTHR18964">
    <property type="entry name" value="ROK (REPRESSOR, ORF, KINASE) FAMILY"/>
    <property type="match status" value="1"/>
</dbReference>
<dbReference type="GO" id="GO:0016491">
    <property type="term" value="F:oxidoreductase activity"/>
    <property type="evidence" value="ECO:0007669"/>
    <property type="project" value="UniProtKB-KW"/>
</dbReference>
<dbReference type="STRING" id="1631249.BQ8794_290065"/>
<dbReference type="InterPro" id="IPR027417">
    <property type="entry name" value="P-loop_NTPase"/>
</dbReference>
<dbReference type="AlphaFoldDB" id="A0A1R3V951"/>
<dbReference type="PROSITE" id="PS01125">
    <property type="entry name" value="ROK"/>
    <property type="match status" value="1"/>
</dbReference>
<comment type="similarity">
    <text evidence="1">Belongs to the ROK (NagC/XylR) family.</text>
</comment>
<dbReference type="Gene3D" id="3.30.420.40">
    <property type="match status" value="2"/>
</dbReference>
<dbReference type="SUPFAM" id="SSF52540">
    <property type="entry name" value="P-loop containing nucleoside triphosphate hydrolases"/>
    <property type="match status" value="1"/>
</dbReference>
<gene>
    <name evidence="3" type="ORF">BQ8794_290065</name>
</gene>
<dbReference type="InterPro" id="IPR000600">
    <property type="entry name" value="ROK"/>
</dbReference>
<dbReference type="EMBL" id="FTPD01000022">
    <property type="protein sequence ID" value="SIT56455.1"/>
    <property type="molecule type" value="Genomic_DNA"/>
</dbReference>
<dbReference type="InterPro" id="IPR049874">
    <property type="entry name" value="ROK_cs"/>
</dbReference>
<dbReference type="PANTHER" id="PTHR18964:SF149">
    <property type="entry name" value="BIFUNCTIONAL UDP-N-ACETYLGLUCOSAMINE 2-EPIMERASE_N-ACETYLMANNOSAMINE KINASE"/>
    <property type="match status" value="1"/>
</dbReference>
<dbReference type="SUPFAM" id="SSF53067">
    <property type="entry name" value="Actin-like ATPase domain"/>
    <property type="match status" value="1"/>
</dbReference>
<dbReference type="InterPro" id="IPR043129">
    <property type="entry name" value="ATPase_NBD"/>
</dbReference>
<accession>A0A1R3V951</accession>
<keyword evidence="2" id="KW-0560">Oxidoreductase</keyword>
<name>A0A1R3V951_9HYPH</name>
<dbReference type="Proteomes" id="UP000188388">
    <property type="component" value="Unassembled WGS sequence"/>
</dbReference>
<evidence type="ECO:0000313" key="3">
    <source>
        <dbReference type="EMBL" id="SIT56455.1"/>
    </source>
</evidence>
<sequence length="499" mass="52341">MPLSSMAIGIDIGGTNLRAARVSGTGEILDRISEKSAPDPELVLSRIAEMVRRLDSPEVAAIGIGVPGRVDARLGAVLSGGYVNLASVSLAQRLESLAGKPVVIDNDCNMALVAEMALGAARGHESIVMFTIGTGIGGAVVQDRRIVRGKGTAGQLGHITVDISGEACVCGRRGCVETTSSGTALGRHIARAGLGPDVSVDQLFARDAGGDRLARGILEAWAGPLRAAIDTTVAMFDPDLVLLGGGLGLAAHRALARAPALAPWYQCPVEAAQLGDDAGVIGAGLQALAAQAEVAQAEVAQVSPVSLPTARLDRTRRAVPSRRAVLVNGIPASGKSTVSRGIAERMGWPLLALDTIKNPFLEVLGGGDREFNRILGRASYQAIWSVVGEAPAGTIFVVDAWFGFQPRQVLEDHLRSAGVEQTAEIWCHAPGEVLAERYRARLDQRPAGHPGATYIPELIELAKRAEPLRRGPLFDVDTTRPIAFDAIARWLQATIAADR</sequence>
<evidence type="ECO:0000256" key="2">
    <source>
        <dbReference type="ARBA" id="ARBA00023002"/>
    </source>
</evidence>
<dbReference type="Pfam" id="PF13671">
    <property type="entry name" value="AAA_33"/>
    <property type="match status" value="1"/>
</dbReference>
<proteinExistence type="inferred from homology"/>
<dbReference type="Pfam" id="PF00480">
    <property type="entry name" value="ROK"/>
    <property type="match status" value="1"/>
</dbReference>
<keyword evidence="4" id="KW-1185">Reference proteome</keyword>
<dbReference type="Gene3D" id="3.40.50.300">
    <property type="entry name" value="P-loop containing nucleotide triphosphate hydrolases"/>
    <property type="match status" value="1"/>
</dbReference>